<dbReference type="RefSeq" id="WP_093947430.1">
    <property type="nucleotide sequence ID" value="NZ_NMUL01000009.1"/>
</dbReference>
<dbReference type="OrthoDB" id="3337379at2"/>
<gene>
    <name evidence="2" type="ORF">CF165_11300</name>
</gene>
<proteinExistence type="predicted"/>
<dbReference type="AlphaFoldDB" id="A0A229TCE1"/>
<protein>
    <recommendedName>
        <fullName evidence="1">JAB-N domain-containing protein</fullName>
    </recommendedName>
</protein>
<sequence>MTAEIVLYKGSNQTYFGRLSMDPILRELLSRHVDTTDPKIRFALVFHREAEAVADGSRLVNLLPTVTEVDVVMLRGNKMVARTRGSVAELFGPVIQRLVGRIDPDEDSWAFRISHPVLDGSGEQRRPPKVEGAVDVDLDTARSLPFSVSRLDEPGMETVDPAELGLDPKELSTINVLLPARARRMLVADLPLSRQVEEGGFFLGRIRTVGGDVPRYLVEITDVTPAEGSGAGSGHFTFTSDSFSAVNRLLAERGKDEVLAGWYHTHLFSATRRMGLSDVDVDTHFSTFRRPWQVAGLLNLTDDERVLRCYGRVADAMKECKLWVCDDGDRYRGAGTRLERE</sequence>
<accession>A0A229TCE1</accession>
<dbReference type="Proteomes" id="UP000215199">
    <property type="component" value="Unassembled WGS sequence"/>
</dbReference>
<evidence type="ECO:0000259" key="1">
    <source>
        <dbReference type="Pfam" id="PF20011"/>
    </source>
</evidence>
<feature type="domain" description="JAB-N" evidence="1">
    <location>
        <begin position="5"/>
        <end position="154"/>
    </location>
</feature>
<evidence type="ECO:0000313" key="3">
    <source>
        <dbReference type="Proteomes" id="UP000215199"/>
    </source>
</evidence>
<dbReference type="InterPro" id="IPR045476">
    <property type="entry name" value="FvmJAB_N"/>
</dbReference>
<dbReference type="EMBL" id="NMUL01000009">
    <property type="protein sequence ID" value="OXM68670.1"/>
    <property type="molecule type" value="Genomic_DNA"/>
</dbReference>
<keyword evidence="3" id="KW-1185">Reference proteome</keyword>
<name>A0A229TCE1_9PSEU</name>
<evidence type="ECO:0000313" key="2">
    <source>
        <dbReference type="EMBL" id="OXM68670.1"/>
    </source>
</evidence>
<comment type="caution">
    <text evidence="2">The sequence shown here is derived from an EMBL/GenBank/DDBJ whole genome shotgun (WGS) entry which is preliminary data.</text>
</comment>
<dbReference type="Gene3D" id="3.40.140.10">
    <property type="entry name" value="Cytidine Deaminase, domain 2"/>
    <property type="match status" value="1"/>
</dbReference>
<reference evidence="3" key="1">
    <citation type="submission" date="2017-07" db="EMBL/GenBank/DDBJ databases">
        <title>Comparative genome mining reveals phylogenetic distribution patterns of secondary metabolites in Amycolatopsis.</title>
        <authorList>
            <person name="Adamek M."/>
            <person name="Alanjary M."/>
            <person name="Sales-Ortells H."/>
            <person name="Goodfellow M."/>
            <person name="Bull A.T."/>
            <person name="Kalinowski J."/>
            <person name="Ziemert N."/>
        </authorList>
    </citation>
    <scope>NUCLEOTIDE SEQUENCE [LARGE SCALE GENOMIC DNA]</scope>
    <source>
        <strain evidence="3">H5</strain>
    </source>
</reference>
<dbReference type="Pfam" id="PF20011">
    <property type="entry name" value="fvmJAB_N"/>
    <property type="match status" value="1"/>
</dbReference>
<organism evidence="2 3">
    <name type="scientific">Amycolatopsis vastitatis</name>
    <dbReference type="NCBI Taxonomy" id="1905142"/>
    <lineage>
        <taxon>Bacteria</taxon>
        <taxon>Bacillati</taxon>
        <taxon>Actinomycetota</taxon>
        <taxon>Actinomycetes</taxon>
        <taxon>Pseudonocardiales</taxon>
        <taxon>Pseudonocardiaceae</taxon>
        <taxon>Amycolatopsis</taxon>
    </lineage>
</organism>